<feature type="transmembrane region" description="Helical" evidence="1">
    <location>
        <begin position="71"/>
        <end position="94"/>
    </location>
</feature>
<dbReference type="Proteomes" id="UP000451354">
    <property type="component" value="Chromosome"/>
</dbReference>
<keyword evidence="1" id="KW-0812">Transmembrane</keyword>
<keyword evidence="5" id="KW-1185">Reference proteome</keyword>
<gene>
    <name evidence="4" type="ORF">FIC82_015355</name>
</gene>
<keyword evidence="1" id="KW-1133">Transmembrane helix</keyword>
<evidence type="ECO:0000256" key="1">
    <source>
        <dbReference type="SAM" id="Phobius"/>
    </source>
</evidence>
<dbReference type="InterPro" id="IPR057798">
    <property type="entry name" value="PH_YqeB"/>
</dbReference>
<feature type="domain" description="YqeB PH" evidence="3">
    <location>
        <begin position="14"/>
        <end position="177"/>
    </location>
</feature>
<feature type="domain" description="Cysteinyl-tRNA ligase anticodon binding" evidence="2">
    <location>
        <begin position="193"/>
        <end position="243"/>
    </location>
</feature>
<evidence type="ECO:0000313" key="5">
    <source>
        <dbReference type="Proteomes" id="UP000451354"/>
    </source>
</evidence>
<name>A0A6M5UGP3_9MICO</name>
<feature type="transmembrane region" description="Helical" evidence="1">
    <location>
        <begin position="24"/>
        <end position="42"/>
    </location>
</feature>
<evidence type="ECO:0000259" key="2">
    <source>
        <dbReference type="Pfam" id="PF23493"/>
    </source>
</evidence>
<dbReference type="AlphaFoldDB" id="A0A6M5UGP3"/>
<dbReference type="Pfam" id="PF23494">
    <property type="entry name" value="bPH_10"/>
    <property type="match status" value="1"/>
</dbReference>
<evidence type="ECO:0008006" key="6">
    <source>
        <dbReference type="Google" id="ProtNLM"/>
    </source>
</evidence>
<accession>A0A6M5UGP3</accession>
<proteinExistence type="predicted"/>
<dbReference type="KEGG" id="cprt:FIC82_015355"/>
<dbReference type="Pfam" id="PF23493">
    <property type="entry name" value="CysS_C"/>
    <property type="match status" value="1"/>
</dbReference>
<evidence type="ECO:0000313" key="4">
    <source>
        <dbReference type="EMBL" id="QJW37350.1"/>
    </source>
</evidence>
<keyword evidence="1" id="KW-0472">Membrane</keyword>
<protein>
    <recommendedName>
        <fullName evidence="6">DUF308 domain-containing protein</fullName>
    </recommendedName>
</protein>
<sequence length="250" mass="26653">MPDTAPSPDPLPSTDVGPTPLDRAVLWGGAPVLGALVAYGLLRLAGWMTTLPWAPFQGPARLVDDLLGERGLLGVVICGVVGALVGAAFASHALRDIAVVTVDRGSATLVLRDERTELDRDRVAAVLVDRKDLVVLGRRDDADDADDAPVVELAHLRTELATERLESAFRAHGWPWCDADPSAGEFRRWVAGDPALPPSADAVLRARAAMLDAGKTADVAALRRELARLDVVVRDVDKVQHWRPATTPPG</sequence>
<dbReference type="OrthoDB" id="5145029at2"/>
<dbReference type="RefSeq" id="WP_154799083.1">
    <property type="nucleotide sequence ID" value="NZ_CP052757.1"/>
</dbReference>
<dbReference type="EMBL" id="CP052757">
    <property type="protein sequence ID" value="QJW37350.1"/>
    <property type="molecule type" value="Genomic_DNA"/>
</dbReference>
<organism evidence="4 5">
    <name type="scientific">Cellulosimicrobium protaetiae</name>
    <dbReference type="NCBI Taxonomy" id="2587808"/>
    <lineage>
        <taxon>Bacteria</taxon>
        <taxon>Bacillati</taxon>
        <taxon>Actinomycetota</taxon>
        <taxon>Actinomycetes</taxon>
        <taxon>Micrococcales</taxon>
        <taxon>Promicromonosporaceae</taxon>
        <taxon>Cellulosimicrobium</taxon>
    </lineage>
</organism>
<evidence type="ECO:0000259" key="3">
    <source>
        <dbReference type="Pfam" id="PF23494"/>
    </source>
</evidence>
<dbReference type="InterPro" id="IPR056411">
    <property type="entry name" value="CysS_C"/>
</dbReference>
<reference evidence="5" key="1">
    <citation type="journal article" date="2022" name="Int. J. Syst. Evol. Microbiol.">
        <title>Cellulosimicrobium protaetiae sp. nov., isolated from the gut of the larva of Protaetia brevitarsis seulensis.</title>
        <authorList>
            <person name="Le Han H."/>
            <person name="Nguyen T.T.H."/>
            <person name="Li Z."/>
            <person name="Shin N.R."/>
            <person name="Kim S.G."/>
        </authorList>
    </citation>
    <scope>NUCLEOTIDE SEQUENCE [LARGE SCALE GENOMIC DNA]</scope>
    <source>
        <strain evidence="5">BI34</strain>
    </source>
</reference>